<dbReference type="PANTHER" id="PTHR47526:SF3">
    <property type="entry name" value="PHD-TYPE DOMAIN-CONTAINING PROTEIN"/>
    <property type="match status" value="1"/>
</dbReference>
<evidence type="ECO:0000313" key="2">
    <source>
        <dbReference type="EMBL" id="KAJ6647471.1"/>
    </source>
</evidence>
<evidence type="ECO:0000313" key="3">
    <source>
        <dbReference type="Proteomes" id="UP001151699"/>
    </source>
</evidence>
<dbReference type="InterPro" id="IPR011604">
    <property type="entry name" value="PDDEXK-like_dom_sf"/>
</dbReference>
<dbReference type="OrthoDB" id="7787470at2759"/>
<dbReference type="EMBL" id="WJQU01000001">
    <property type="protein sequence ID" value="KAJ6647471.1"/>
    <property type="molecule type" value="Genomic_DNA"/>
</dbReference>
<evidence type="ECO:0000256" key="1">
    <source>
        <dbReference type="SAM" id="MobiDB-lite"/>
    </source>
</evidence>
<keyword evidence="3" id="KW-1185">Reference proteome</keyword>
<reference evidence="2" key="1">
    <citation type="submission" date="2022-07" db="EMBL/GenBank/DDBJ databases">
        <authorList>
            <person name="Trinca V."/>
            <person name="Uliana J.V.C."/>
            <person name="Torres T.T."/>
            <person name="Ward R.J."/>
            <person name="Monesi N."/>
        </authorList>
    </citation>
    <scope>NUCLEOTIDE SEQUENCE</scope>
    <source>
        <strain evidence="2">HSMRA1968</strain>
        <tissue evidence="2">Whole embryos</tissue>
    </source>
</reference>
<sequence length="361" mass="42022">MMDVRRLSDSLDGSDSNTTENSCENGRPCIVRFRHLDYSFEKQITFDRNKRRPSSPIRNSNAAKKICLDTISSGNLYTESNFVRIGGVLDLTSLYNESFKGKSTNDLISIGRKIDFSCSEQCLEEIEMQSRHRLSDKNSLWKKLQIGRISGSVFKDGEFLMIFSNFFIVHLGNLAVCQSESKYPSKHLMNSIYRLTKPDEVSDIWTKTNFLVVRSKYERIMINRHRNFVYRKCGLILRSDHPQFCVTPGGIVECECCGRGITEFVLPYRMRNENVYSMTCLDETDDYDFVLKKDSNYYYKVQLHMFLTDTQYCDFVIWSTCSYVDIRIKRDDQFLFVKVNQARTFFLRKILPDLLGSGLTS</sequence>
<accession>A0A9Q0NBW7</accession>
<dbReference type="Proteomes" id="UP001151699">
    <property type="component" value="Chromosome A"/>
</dbReference>
<protein>
    <submittedName>
        <fullName evidence="2">Uncharacterized protein</fullName>
    </submittedName>
</protein>
<dbReference type="PANTHER" id="PTHR47526">
    <property type="entry name" value="ATP-DEPENDENT DNA HELICASE"/>
    <property type="match status" value="1"/>
</dbReference>
<dbReference type="AlphaFoldDB" id="A0A9Q0NBW7"/>
<proteinExistence type="predicted"/>
<organism evidence="2 3">
    <name type="scientific">Pseudolycoriella hygida</name>
    <dbReference type="NCBI Taxonomy" id="35572"/>
    <lineage>
        <taxon>Eukaryota</taxon>
        <taxon>Metazoa</taxon>
        <taxon>Ecdysozoa</taxon>
        <taxon>Arthropoda</taxon>
        <taxon>Hexapoda</taxon>
        <taxon>Insecta</taxon>
        <taxon>Pterygota</taxon>
        <taxon>Neoptera</taxon>
        <taxon>Endopterygota</taxon>
        <taxon>Diptera</taxon>
        <taxon>Nematocera</taxon>
        <taxon>Sciaroidea</taxon>
        <taxon>Sciaridae</taxon>
        <taxon>Pseudolycoriella</taxon>
    </lineage>
</organism>
<gene>
    <name evidence="2" type="ORF">Bhyg_02694</name>
</gene>
<comment type="caution">
    <text evidence="2">The sequence shown here is derived from an EMBL/GenBank/DDBJ whole genome shotgun (WGS) entry which is preliminary data.</text>
</comment>
<dbReference type="Gene3D" id="3.90.320.10">
    <property type="match status" value="1"/>
</dbReference>
<name>A0A9Q0NBW7_9DIPT</name>
<dbReference type="CDD" id="cd22343">
    <property type="entry name" value="PDDEXK_lambda_exonuclease-like"/>
    <property type="match status" value="1"/>
</dbReference>
<feature type="region of interest" description="Disordered" evidence="1">
    <location>
        <begin position="1"/>
        <end position="23"/>
    </location>
</feature>